<dbReference type="AlphaFoldDB" id="A0A9N8HL95"/>
<dbReference type="EMBL" id="CAICTM010000666">
    <property type="protein sequence ID" value="CAB9514663.1"/>
    <property type="molecule type" value="Genomic_DNA"/>
</dbReference>
<name>A0A9N8HL95_9STRA</name>
<protein>
    <recommendedName>
        <fullName evidence="5">Exostosin GT47 domain-containing protein</fullName>
    </recommendedName>
</protein>
<gene>
    <name evidence="3" type="ORF">SEMRO_667_G184160.1</name>
</gene>
<feature type="compositionally biased region" description="Polar residues" evidence="1">
    <location>
        <begin position="102"/>
        <end position="117"/>
    </location>
</feature>
<evidence type="ECO:0000313" key="3">
    <source>
        <dbReference type="EMBL" id="CAB9514663.1"/>
    </source>
</evidence>
<feature type="region of interest" description="Disordered" evidence="1">
    <location>
        <begin position="1"/>
        <end position="35"/>
    </location>
</feature>
<evidence type="ECO:0008006" key="5">
    <source>
        <dbReference type="Google" id="ProtNLM"/>
    </source>
</evidence>
<feature type="region of interest" description="Disordered" evidence="1">
    <location>
        <begin position="454"/>
        <end position="477"/>
    </location>
</feature>
<comment type="caution">
    <text evidence="3">The sequence shown here is derived from an EMBL/GenBank/DDBJ whole genome shotgun (WGS) entry which is preliminary data.</text>
</comment>
<reference evidence="3" key="1">
    <citation type="submission" date="2020-06" db="EMBL/GenBank/DDBJ databases">
        <authorList>
            <consortium name="Plant Systems Biology data submission"/>
        </authorList>
    </citation>
    <scope>NUCLEOTIDE SEQUENCE</scope>
    <source>
        <strain evidence="3">D6</strain>
    </source>
</reference>
<keyword evidence="2" id="KW-0812">Transmembrane</keyword>
<feature type="region of interest" description="Disordered" evidence="1">
    <location>
        <begin position="98"/>
        <end position="117"/>
    </location>
</feature>
<dbReference type="Proteomes" id="UP001153069">
    <property type="component" value="Unassembled WGS sequence"/>
</dbReference>
<evidence type="ECO:0000256" key="1">
    <source>
        <dbReference type="SAM" id="MobiDB-lite"/>
    </source>
</evidence>
<organism evidence="3 4">
    <name type="scientific">Seminavis robusta</name>
    <dbReference type="NCBI Taxonomy" id="568900"/>
    <lineage>
        <taxon>Eukaryota</taxon>
        <taxon>Sar</taxon>
        <taxon>Stramenopiles</taxon>
        <taxon>Ochrophyta</taxon>
        <taxon>Bacillariophyta</taxon>
        <taxon>Bacillariophyceae</taxon>
        <taxon>Bacillariophycidae</taxon>
        <taxon>Naviculales</taxon>
        <taxon>Naviculaceae</taxon>
        <taxon>Seminavis</taxon>
    </lineage>
</organism>
<evidence type="ECO:0000256" key="2">
    <source>
        <dbReference type="SAM" id="Phobius"/>
    </source>
</evidence>
<keyword evidence="2" id="KW-0472">Membrane</keyword>
<keyword evidence="4" id="KW-1185">Reference proteome</keyword>
<feature type="transmembrane region" description="Helical" evidence="2">
    <location>
        <begin position="42"/>
        <end position="60"/>
    </location>
</feature>
<proteinExistence type="predicted"/>
<accession>A0A9N8HL95</accession>
<sequence length="521" mass="59854">MKTPSTASSRRRPGKSVAASSDGHSGELDRKLHSKRPRRSKILWSSLVVMATWLALGFITSPPHNNSSVSSMDRRRRQQMIREPPYFRQDQNKFDTRRWNHRSNSSKPWNPLGTTQSPYSEMTPQMDVIWARGWYNAIPPPRHVPLDYYNRAGLDGGAAPMDLIAERYFPPTLCGPRWMRINDVARWIQDVLPQVKCHFTLITSDGIIDVPNAVYNAEALLDSRYLVAWYAQNVVDARHPKLHPIPVGLPIHYGFPKSPHSAHTLQTLLNIRQSMPAFATERSSQILLDIGTTRGGGARGQARLEAAQILRQCPHRVQVMEPTPTVETWTQHYRTHQFAVVIRGTGWDTYRTWEYLLLGTVPILLEDTPIVQNLHLPAHVPIVTVANWTEICQWTNQDVARMVERYQGWIDNAFHWLRPSLWVPRNQTEMERLCDVSPGCRETSLEQEQKRRLQKLSRDQENAVPTEEEDTLGLDPQQHQEMLRTLLRSATSDELEQIIQSDPIAKEKMYQQLLLSSQAET</sequence>
<dbReference type="OrthoDB" id="45254at2759"/>
<evidence type="ECO:0000313" key="4">
    <source>
        <dbReference type="Proteomes" id="UP001153069"/>
    </source>
</evidence>
<keyword evidence="2" id="KW-1133">Transmembrane helix</keyword>